<name>A0A8E1WE67_9HYPH</name>
<dbReference type="AlphaFoldDB" id="A0A8E1WE67"/>
<reference evidence="1 2" key="1">
    <citation type="submission" date="2020-08" db="EMBL/GenBank/DDBJ databases">
        <title>Genomic Encyclopedia of Type Strains, Phase IV (KMG-IV): sequencing the most valuable type-strain genomes for metagenomic binning, comparative biology and taxonomic classification.</title>
        <authorList>
            <person name="Goeker M."/>
        </authorList>
    </citation>
    <scope>NUCLEOTIDE SEQUENCE [LARGE SCALE GENOMIC DNA]</scope>
    <source>
        <strain evidence="1 2">DSM 17454</strain>
    </source>
</reference>
<organism evidence="1 2">
    <name type="scientific">Aminobacter carboxidus</name>
    <dbReference type="NCBI Taxonomy" id="376165"/>
    <lineage>
        <taxon>Bacteria</taxon>
        <taxon>Pseudomonadati</taxon>
        <taxon>Pseudomonadota</taxon>
        <taxon>Alphaproteobacteria</taxon>
        <taxon>Hyphomicrobiales</taxon>
        <taxon>Phyllobacteriaceae</taxon>
        <taxon>Aminobacter</taxon>
    </lineage>
</organism>
<accession>A0A8E1WE67</accession>
<dbReference type="EMBL" id="JACHGI010000003">
    <property type="protein sequence ID" value="MBB6466363.1"/>
    <property type="molecule type" value="Genomic_DNA"/>
</dbReference>
<protein>
    <submittedName>
        <fullName evidence="1">Uncharacterized protein</fullName>
    </submittedName>
</protein>
<evidence type="ECO:0000313" key="1">
    <source>
        <dbReference type="EMBL" id="MBB6466363.1"/>
    </source>
</evidence>
<proteinExistence type="predicted"/>
<sequence>MKPEKKKGPLGPFALVHGGGLLRQAAMDAGFYMGGVGGTTGSSKVR</sequence>
<comment type="caution">
    <text evidence="1">The sequence shown here is derived from an EMBL/GenBank/DDBJ whole genome shotgun (WGS) entry which is preliminary data.</text>
</comment>
<dbReference type="Proteomes" id="UP000532373">
    <property type="component" value="Unassembled WGS sequence"/>
</dbReference>
<gene>
    <name evidence="1" type="ORF">HNQ96_002228</name>
</gene>
<evidence type="ECO:0000313" key="2">
    <source>
        <dbReference type="Proteomes" id="UP000532373"/>
    </source>
</evidence>